<dbReference type="Pfam" id="PF07885">
    <property type="entry name" value="Ion_trans_2"/>
    <property type="match status" value="1"/>
</dbReference>
<feature type="transmembrane region" description="Helical" evidence="9">
    <location>
        <begin position="261"/>
        <end position="279"/>
    </location>
</feature>
<dbReference type="GO" id="GO:0022841">
    <property type="term" value="F:potassium ion leak channel activity"/>
    <property type="evidence" value="ECO:0007669"/>
    <property type="project" value="TreeGrafter"/>
</dbReference>
<dbReference type="Proteomes" id="UP001431783">
    <property type="component" value="Unassembled WGS sequence"/>
</dbReference>
<keyword evidence="4 9" id="KW-1133">Transmembrane helix</keyword>
<keyword evidence="2" id="KW-0813">Transport</keyword>
<accession>A0AAW1U010</accession>
<feature type="transmembrane region" description="Helical" evidence="9">
    <location>
        <begin position="349"/>
        <end position="368"/>
    </location>
</feature>
<gene>
    <name evidence="11" type="ORF">WA026_009660</name>
</gene>
<evidence type="ECO:0000256" key="6">
    <source>
        <dbReference type="ARBA" id="ARBA00023136"/>
    </source>
</evidence>
<evidence type="ECO:0000313" key="12">
    <source>
        <dbReference type="Proteomes" id="UP001431783"/>
    </source>
</evidence>
<evidence type="ECO:0000256" key="9">
    <source>
        <dbReference type="SAM" id="Phobius"/>
    </source>
</evidence>
<dbReference type="PANTHER" id="PTHR11003:SF87">
    <property type="entry name" value="POTASSIUM CHANNEL DOMAIN-CONTAINING PROTEIN"/>
    <property type="match status" value="1"/>
</dbReference>
<dbReference type="AlphaFoldDB" id="A0AAW1U010"/>
<evidence type="ECO:0000256" key="4">
    <source>
        <dbReference type="ARBA" id="ARBA00022989"/>
    </source>
</evidence>
<evidence type="ECO:0000256" key="3">
    <source>
        <dbReference type="ARBA" id="ARBA00022692"/>
    </source>
</evidence>
<evidence type="ECO:0000313" key="11">
    <source>
        <dbReference type="EMBL" id="KAK9875873.1"/>
    </source>
</evidence>
<feature type="transmembrane region" description="Helical" evidence="9">
    <location>
        <begin position="156"/>
        <end position="175"/>
    </location>
</feature>
<comment type="subcellular location">
    <subcellularLocation>
        <location evidence="1">Membrane</location>
        <topology evidence="1">Multi-pass membrane protein</topology>
    </subcellularLocation>
</comment>
<evidence type="ECO:0000259" key="10">
    <source>
        <dbReference type="Pfam" id="PF07885"/>
    </source>
</evidence>
<dbReference type="Gene3D" id="1.10.287.70">
    <property type="match status" value="1"/>
</dbReference>
<keyword evidence="12" id="KW-1185">Reference proteome</keyword>
<keyword evidence="5" id="KW-0406">Ion transport</keyword>
<protein>
    <recommendedName>
        <fullName evidence="10">Potassium channel domain-containing protein</fullName>
    </recommendedName>
</protein>
<evidence type="ECO:0000256" key="8">
    <source>
        <dbReference type="SAM" id="MobiDB-lite"/>
    </source>
</evidence>
<reference evidence="11 12" key="1">
    <citation type="submission" date="2023-03" db="EMBL/GenBank/DDBJ databases">
        <title>Genome insight into feeding habits of ladybird beetles.</title>
        <authorList>
            <person name="Li H.-S."/>
            <person name="Huang Y.-H."/>
            <person name="Pang H."/>
        </authorList>
    </citation>
    <scope>NUCLEOTIDE SEQUENCE [LARGE SCALE GENOMIC DNA]</scope>
    <source>
        <strain evidence="11">SYSU_2023b</strain>
        <tissue evidence="11">Whole body</tissue>
    </source>
</reference>
<name>A0AAW1U010_9CUCU</name>
<evidence type="ECO:0000256" key="5">
    <source>
        <dbReference type="ARBA" id="ARBA00023065"/>
    </source>
</evidence>
<feature type="transmembrane region" description="Helical" evidence="9">
    <location>
        <begin position="429"/>
        <end position="449"/>
    </location>
</feature>
<dbReference type="SUPFAM" id="SSF81324">
    <property type="entry name" value="Voltage-gated potassium channels"/>
    <property type="match status" value="1"/>
</dbReference>
<evidence type="ECO:0000256" key="7">
    <source>
        <dbReference type="ARBA" id="ARBA00023303"/>
    </source>
</evidence>
<evidence type="ECO:0000256" key="2">
    <source>
        <dbReference type="ARBA" id="ARBA00022448"/>
    </source>
</evidence>
<dbReference type="PANTHER" id="PTHR11003">
    <property type="entry name" value="POTASSIUM CHANNEL, SUBFAMILY K"/>
    <property type="match status" value="1"/>
</dbReference>
<feature type="transmembrane region" description="Helical" evidence="9">
    <location>
        <begin position="486"/>
        <end position="506"/>
    </location>
</feature>
<dbReference type="EMBL" id="JARQZJ010000034">
    <property type="protein sequence ID" value="KAK9875873.1"/>
    <property type="molecule type" value="Genomic_DNA"/>
</dbReference>
<proteinExistence type="predicted"/>
<keyword evidence="7" id="KW-0407">Ion channel</keyword>
<comment type="caution">
    <text evidence="11">The sequence shown here is derived from an EMBL/GenBank/DDBJ whole genome shotgun (WGS) entry which is preliminary data.</text>
</comment>
<feature type="transmembrane region" description="Helical" evidence="9">
    <location>
        <begin position="120"/>
        <end position="136"/>
    </location>
</feature>
<sequence length="523" mass="58694">MLIRTTSHPIQIEEHHKQLPKNIFYSCKSNVKMIGATMYEPISEVRVTGLPSHRRTISHDANFGRKGQFTNSTTYAEPAGDEETTSLPPVKPPRKRKYHQIPRHHSYDCFFSPLLSKSGFIKWLLLMFYMIVNAIKKDKIYSASRMYLQELHETCGAHFLVLIFNSFVKLWVLIVTSSYIKMKNGNGDTSCVDIDHITFQNNYKHILVDASVQTSPLIPYRLRFWPRSSCDMKYDPKKESCTVVGLQCGCKIITQWILSQMGLTILVFGWALLGAYAFYKTEGPREYDQQLEIDQKQKDLSIQLATELRLIEGHSDQWPDLIGRYMQKHEDDLLTAVGAGFGEGGDGNIWTYPGCLLFSVSLLTTLGFGAPVPRTSLGRAAAVIFSAVGIPLHFLLIFNIGNLGAIRLQQLAYKISSTDLPSGTPPPKWLKWFPVGTVLFYYLMGVLLFGFLRKRAAFESFLFPLDFTAAGGVASVPGYIRICYAVYLEVAVTLAALIVSILQASATRSLVDVGLKLSLLTNT</sequence>
<dbReference type="GO" id="GO:0005886">
    <property type="term" value="C:plasma membrane"/>
    <property type="evidence" value="ECO:0007669"/>
    <property type="project" value="TreeGrafter"/>
</dbReference>
<dbReference type="GO" id="GO:0030322">
    <property type="term" value="P:stabilization of membrane potential"/>
    <property type="evidence" value="ECO:0007669"/>
    <property type="project" value="TreeGrafter"/>
</dbReference>
<dbReference type="InterPro" id="IPR013099">
    <property type="entry name" value="K_chnl_dom"/>
</dbReference>
<evidence type="ECO:0000256" key="1">
    <source>
        <dbReference type="ARBA" id="ARBA00004141"/>
    </source>
</evidence>
<keyword evidence="3 9" id="KW-0812">Transmembrane</keyword>
<dbReference type="GO" id="GO:0015271">
    <property type="term" value="F:outward rectifier potassium channel activity"/>
    <property type="evidence" value="ECO:0007669"/>
    <property type="project" value="TreeGrafter"/>
</dbReference>
<feature type="domain" description="Potassium channel" evidence="10">
    <location>
        <begin position="349"/>
        <end position="402"/>
    </location>
</feature>
<dbReference type="InterPro" id="IPR003280">
    <property type="entry name" value="2pore_dom_K_chnl"/>
</dbReference>
<feature type="transmembrane region" description="Helical" evidence="9">
    <location>
        <begin position="380"/>
        <end position="401"/>
    </location>
</feature>
<feature type="region of interest" description="Disordered" evidence="8">
    <location>
        <begin position="63"/>
        <end position="96"/>
    </location>
</feature>
<keyword evidence="6 9" id="KW-0472">Membrane</keyword>
<organism evidence="11 12">
    <name type="scientific">Henosepilachna vigintioctopunctata</name>
    <dbReference type="NCBI Taxonomy" id="420089"/>
    <lineage>
        <taxon>Eukaryota</taxon>
        <taxon>Metazoa</taxon>
        <taxon>Ecdysozoa</taxon>
        <taxon>Arthropoda</taxon>
        <taxon>Hexapoda</taxon>
        <taxon>Insecta</taxon>
        <taxon>Pterygota</taxon>
        <taxon>Neoptera</taxon>
        <taxon>Endopterygota</taxon>
        <taxon>Coleoptera</taxon>
        <taxon>Polyphaga</taxon>
        <taxon>Cucujiformia</taxon>
        <taxon>Coccinelloidea</taxon>
        <taxon>Coccinellidae</taxon>
        <taxon>Epilachninae</taxon>
        <taxon>Epilachnini</taxon>
        <taxon>Henosepilachna</taxon>
    </lineage>
</organism>